<accession>A0A4P6KJB7</accession>
<sequence length="175" mass="19134">MPGYAVPVINERAVRAAAGILFLLGGAAFATAFFTESMQPLQPFGMFFMLDMLLRVVAGDRWSPTLVLGRLVVSRQRPEWVGASQKEFAWWLGFALAAVSCASMGLFAAPLWVTLALCSVCLILLFLETAFGICVGCVLQKRFGKQPPMYCPGGTCDYHAEDPVVTAFTQSRKHF</sequence>
<gene>
    <name evidence="3" type="ORF">EVS81_01380</name>
</gene>
<feature type="transmembrane region" description="Helical" evidence="1">
    <location>
        <begin position="114"/>
        <end position="139"/>
    </location>
</feature>
<evidence type="ECO:0000259" key="2">
    <source>
        <dbReference type="Pfam" id="PF14340"/>
    </source>
</evidence>
<feature type="transmembrane region" description="Helical" evidence="1">
    <location>
        <begin position="12"/>
        <end position="34"/>
    </location>
</feature>
<keyword evidence="1" id="KW-0472">Membrane</keyword>
<name>A0A4P6KJB7_9MICO</name>
<keyword evidence="1" id="KW-0812">Transmembrane</keyword>
<dbReference type="KEGG" id="ltr:EVS81_01380"/>
<proteinExistence type="predicted"/>
<keyword evidence="1" id="KW-1133">Transmembrane helix</keyword>
<dbReference type="InterPro" id="IPR025508">
    <property type="entry name" value="DUF4395"/>
</dbReference>
<protein>
    <submittedName>
        <fullName evidence="3">DUF4395 domain-containing protein</fullName>
    </submittedName>
</protein>
<dbReference type="Pfam" id="PF14340">
    <property type="entry name" value="DUF4395"/>
    <property type="match status" value="1"/>
</dbReference>
<organism evidence="3 4">
    <name type="scientific">Leucobacter triazinivorans</name>
    <dbReference type="NCBI Taxonomy" id="1784719"/>
    <lineage>
        <taxon>Bacteria</taxon>
        <taxon>Bacillati</taxon>
        <taxon>Actinomycetota</taxon>
        <taxon>Actinomycetes</taxon>
        <taxon>Micrococcales</taxon>
        <taxon>Microbacteriaceae</taxon>
        <taxon>Leucobacter</taxon>
    </lineage>
</organism>
<dbReference type="EMBL" id="CP035806">
    <property type="protein sequence ID" value="QBE50128.1"/>
    <property type="molecule type" value="Genomic_DNA"/>
</dbReference>
<reference evidence="3 4" key="1">
    <citation type="submission" date="2019-02" db="EMBL/GenBank/DDBJ databases">
        <authorList>
            <person name="Sun L."/>
            <person name="Pan D."/>
            <person name="Wu X."/>
        </authorList>
    </citation>
    <scope>NUCLEOTIDE SEQUENCE [LARGE SCALE GENOMIC DNA]</scope>
    <source>
        <strain evidence="3 4">JW-1</strain>
    </source>
</reference>
<dbReference type="OrthoDB" id="9783675at2"/>
<dbReference type="Proteomes" id="UP000289260">
    <property type="component" value="Chromosome"/>
</dbReference>
<keyword evidence="4" id="KW-1185">Reference proteome</keyword>
<dbReference type="AlphaFoldDB" id="A0A4P6KJB7"/>
<evidence type="ECO:0000313" key="3">
    <source>
        <dbReference type="EMBL" id="QBE50128.1"/>
    </source>
</evidence>
<evidence type="ECO:0000313" key="4">
    <source>
        <dbReference type="Proteomes" id="UP000289260"/>
    </source>
</evidence>
<evidence type="ECO:0000256" key="1">
    <source>
        <dbReference type="SAM" id="Phobius"/>
    </source>
</evidence>
<feature type="transmembrane region" description="Helical" evidence="1">
    <location>
        <begin position="88"/>
        <end position="108"/>
    </location>
</feature>
<feature type="domain" description="DUF4395" evidence="2">
    <location>
        <begin position="9"/>
        <end position="142"/>
    </location>
</feature>